<gene>
    <name evidence="3" type="ORF">M0G41_17055</name>
</gene>
<dbReference type="Proteomes" id="UP001431449">
    <property type="component" value="Unassembled WGS sequence"/>
</dbReference>
<dbReference type="PANTHER" id="PTHR38109">
    <property type="entry name" value="PROTEIN YCGL"/>
    <property type="match status" value="1"/>
</dbReference>
<accession>A0ABT0GLF2</accession>
<reference evidence="3" key="1">
    <citation type="submission" date="2022-04" db="EMBL/GenBank/DDBJ databases">
        <title>Lysobacter sp. CAU 1642 isolated from sea sand.</title>
        <authorList>
            <person name="Kim W."/>
        </authorList>
    </citation>
    <scope>NUCLEOTIDE SEQUENCE</scope>
    <source>
        <strain evidence="3">CAU 1642</strain>
    </source>
</reference>
<dbReference type="PANTHER" id="PTHR38109:SF1">
    <property type="entry name" value="PROTEIN YCGL"/>
    <property type="match status" value="1"/>
</dbReference>
<evidence type="ECO:0000313" key="4">
    <source>
        <dbReference type="Proteomes" id="UP001431449"/>
    </source>
</evidence>
<dbReference type="SUPFAM" id="SSF160191">
    <property type="entry name" value="YcgL-like"/>
    <property type="match status" value="1"/>
</dbReference>
<dbReference type="PROSITE" id="PS51648">
    <property type="entry name" value="YCGL"/>
    <property type="match status" value="1"/>
</dbReference>
<protein>
    <recommendedName>
        <fullName evidence="1">YcgL domain-containing protein M0G41_17055</fullName>
    </recommendedName>
</protein>
<keyword evidence="4" id="KW-1185">Reference proteome</keyword>
<dbReference type="Pfam" id="PF05166">
    <property type="entry name" value="YcgL"/>
    <property type="match status" value="1"/>
</dbReference>
<dbReference type="InterPro" id="IPR027354">
    <property type="entry name" value="YcgL_dom"/>
</dbReference>
<evidence type="ECO:0000313" key="3">
    <source>
        <dbReference type="EMBL" id="MCK7595371.1"/>
    </source>
</evidence>
<dbReference type="InterPro" id="IPR038068">
    <property type="entry name" value="YcgL-like_sf"/>
</dbReference>
<evidence type="ECO:0000259" key="2">
    <source>
        <dbReference type="PROSITE" id="PS51648"/>
    </source>
</evidence>
<dbReference type="Gene3D" id="3.10.510.20">
    <property type="entry name" value="YcgL domain"/>
    <property type="match status" value="1"/>
</dbReference>
<sequence length="83" mass="9351">MRCFVYRSSRREQTYVYLAERDAFDSLPAPLRGALGELGFVLELELGPDRKLAREDPAVVRANLAGQGFHIQFPPRVEVSDGE</sequence>
<comment type="caution">
    <text evidence="3">The sequence shown here is derived from an EMBL/GenBank/DDBJ whole genome shotgun (WGS) entry which is preliminary data.</text>
</comment>
<dbReference type="HAMAP" id="MF_01866">
    <property type="entry name" value="UPF0745"/>
    <property type="match status" value="1"/>
</dbReference>
<evidence type="ECO:0000256" key="1">
    <source>
        <dbReference type="HAMAP-Rule" id="MF_01866"/>
    </source>
</evidence>
<dbReference type="EMBL" id="JALNMH010000016">
    <property type="protein sequence ID" value="MCK7595371.1"/>
    <property type="molecule type" value="Genomic_DNA"/>
</dbReference>
<feature type="domain" description="YcgL" evidence="2">
    <location>
        <begin position="1"/>
        <end position="83"/>
    </location>
</feature>
<name>A0ABT0GLF2_9GAMM</name>
<dbReference type="RefSeq" id="WP_248211261.1">
    <property type="nucleotide sequence ID" value="NZ_JALNMH010000016.1"/>
</dbReference>
<organism evidence="3 4">
    <name type="scientific">Pseudomarimonas salicorniae</name>
    <dbReference type="NCBI Taxonomy" id="2933270"/>
    <lineage>
        <taxon>Bacteria</taxon>
        <taxon>Pseudomonadati</taxon>
        <taxon>Pseudomonadota</taxon>
        <taxon>Gammaproteobacteria</taxon>
        <taxon>Lysobacterales</taxon>
        <taxon>Lysobacteraceae</taxon>
        <taxon>Pseudomarimonas</taxon>
    </lineage>
</organism>
<proteinExistence type="inferred from homology"/>